<dbReference type="Pfam" id="PF17958">
    <property type="entry name" value="EF-hand_13"/>
    <property type="match status" value="1"/>
</dbReference>
<dbReference type="GO" id="GO:0019888">
    <property type="term" value="F:protein phosphatase regulator activity"/>
    <property type="evidence" value="ECO:0007669"/>
    <property type="project" value="TreeGrafter"/>
</dbReference>
<dbReference type="InterPro" id="IPR041534">
    <property type="entry name" value="EF-hand_13"/>
</dbReference>
<dbReference type="PANTHER" id="PTHR14095:SF0">
    <property type="entry name" value="MIP22305P"/>
    <property type="match status" value="1"/>
</dbReference>
<evidence type="ECO:0000313" key="5">
    <source>
        <dbReference type="EMBL" id="CAI9774833.1"/>
    </source>
</evidence>
<dbReference type="InterPro" id="IPR002048">
    <property type="entry name" value="EF_hand_dom"/>
</dbReference>
<dbReference type="PROSITE" id="PS00018">
    <property type="entry name" value="EF_HAND_1"/>
    <property type="match status" value="1"/>
</dbReference>
<keyword evidence="2" id="KW-0106">Calcium</keyword>
<feature type="domain" description="EF-hand" evidence="4">
    <location>
        <begin position="118"/>
        <end position="153"/>
    </location>
</feature>
<dbReference type="AlphaFoldDB" id="A0AAD1ZS58"/>
<dbReference type="Proteomes" id="UP000834106">
    <property type="component" value="Chromosome 13"/>
</dbReference>
<proteinExistence type="predicted"/>
<accession>A0AAD1ZS58</accession>
<dbReference type="PANTHER" id="PTHR14095">
    <property type="entry name" value="PHOSPHATASE 2A REGULATORY SUBUNIT-RELATED"/>
    <property type="match status" value="1"/>
</dbReference>
<evidence type="ECO:0000256" key="1">
    <source>
        <dbReference type="ARBA" id="ARBA00022723"/>
    </source>
</evidence>
<protein>
    <recommendedName>
        <fullName evidence="4">EF-hand domain-containing protein</fullName>
    </recommendedName>
</protein>
<evidence type="ECO:0000256" key="2">
    <source>
        <dbReference type="ARBA" id="ARBA00022837"/>
    </source>
</evidence>
<sequence length="182" mass="20129">MQLHGHSLNVSGPSSIANAAANNFLPSVFLSVNKQPLSPESPSGSPSVKKQKADLPALGSPKKLVNDPGKELTPQDDFKPVLGELLASHPGLQFLQSTSQFQDRYASTLISAARLSQSPIPPLHYWFKCLDFDANGVITRNEMQYFYNDLQHRMEDLHKKAVPFEDILCQIVDMINPPVIIH</sequence>
<name>A0AAD1ZS58_9LAMI</name>
<feature type="region of interest" description="Disordered" evidence="3">
    <location>
        <begin position="35"/>
        <end position="73"/>
    </location>
</feature>
<feature type="compositionally biased region" description="Low complexity" evidence="3">
    <location>
        <begin position="36"/>
        <end position="47"/>
    </location>
</feature>
<dbReference type="GO" id="GO:0000159">
    <property type="term" value="C:protein phosphatase type 2A complex"/>
    <property type="evidence" value="ECO:0007669"/>
    <property type="project" value="TreeGrafter"/>
</dbReference>
<dbReference type="InterPro" id="IPR011992">
    <property type="entry name" value="EF-hand-dom_pair"/>
</dbReference>
<dbReference type="GO" id="GO:0005509">
    <property type="term" value="F:calcium ion binding"/>
    <property type="evidence" value="ECO:0007669"/>
    <property type="project" value="InterPro"/>
</dbReference>
<dbReference type="SUPFAM" id="SSF47473">
    <property type="entry name" value="EF-hand"/>
    <property type="match status" value="1"/>
</dbReference>
<dbReference type="PROSITE" id="PS50222">
    <property type="entry name" value="EF_HAND_2"/>
    <property type="match status" value="1"/>
</dbReference>
<evidence type="ECO:0000313" key="6">
    <source>
        <dbReference type="Proteomes" id="UP000834106"/>
    </source>
</evidence>
<organism evidence="5 6">
    <name type="scientific">Fraxinus pennsylvanica</name>
    <dbReference type="NCBI Taxonomy" id="56036"/>
    <lineage>
        <taxon>Eukaryota</taxon>
        <taxon>Viridiplantae</taxon>
        <taxon>Streptophyta</taxon>
        <taxon>Embryophyta</taxon>
        <taxon>Tracheophyta</taxon>
        <taxon>Spermatophyta</taxon>
        <taxon>Magnoliopsida</taxon>
        <taxon>eudicotyledons</taxon>
        <taxon>Gunneridae</taxon>
        <taxon>Pentapetalae</taxon>
        <taxon>asterids</taxon>
        <taxon>lamiids</taxon>
        <taxon>Lamiales</taxon>
        <taxon>Oleaceae</taxon>
        <taxon>Oleeae</taxon>
        <taxon>Fraxinus</taxon>
    </lineage>
</organism>
<keyword evidence="6" id="KW-1185">Reference proteome</keyword>
<evidence type="ECO:0000259" key="4">
    <source>
        <dbReference type="PROSITE" id="PS50222"/>
    </source>
</evidence>
<evidence type="ECO:0000256" key="3">
    <source>
        <dbReference type="SAM" id="MobiDB-lite"/>
    </source>
</evidence>
<keyword evidence="1" id="KW-0479">Metal-binding</keyword>
<reference evidence="5" key="1">
    <citation type="submission" date="2023-05" db="EMBL/GenBank/DDBJ databases">
        <authorList>
            <person name="Huff M."/>
        </authorList>
    </citation>
    <scope>NUCLEOTIDE SEQUENCE</scope>
</reference>
<dbReference type="EMBL" id="OU503048">
    <property type="protein sequence ID" value="CAI9774833.1"/>
    <property type="molecule type" value="Genomic_DNA"/>
</dbReference>
<dbReference type="InterPro" id="IPR018247">
    <property type="entry name" value="EF_Hand_1_Ca_BS"/>
</dbReference>
<dbReference type="Gene3D" id="1.10.238.10">
    <property type="entry name" value="EF-hand"/>
    <property type="match status" value="1"/>
</dbReference>
<gene>
    <name evidence="5" type="ORF">FPE_LOCUS22263</name>
</gene>